<evidence type="ECO:0000256" key="4">
    <source>
        <dbReference type="ARBA" id="ARBA00022491"/>
    </source>
</evidence>
<dbReference type="GO" id="GO:0005634">
    <property type="term" value="C:nucleus"/>
    <property type="evidence" value="ECO:0007669"/>
    <property type="project" value="TreeGrafter"/>
</dbReference>
<keyword evidence="5" id="KW-0378">Hydrolase</keyword>
<keyword evidence="6" id="KW-0156">Chromatin regulator</keyword>
<dbReference type="AlphaFoldDB" id="A0A8S0VAC2"/>
<dbReference type="InterPro" id="IPR023696">
    <property type="entry name" value="Ureohydrolase_dom_sf"/>
</dbReference>
<dbReference type="Proteomes" id="UP000594638">
    <property type="component" value="Unassembled WGS sequence"/>
</dbReference>
<comment type="similarity">
    <text evidence="2">Belongs to the histone deacetylase family. HD type 1 subfamily.</text>
</comment>
<feature type="region of interest" description="Disordered" evidence="8">
    <location>
        <begin position="102"/>
        <end position="126"/>
    </location>
</feature>
<dbReference type="Gramene" id="OE9A026674T1">
    <property type="protein sequence ID" value="OE9A026674C1"/>
    <property type="gene ID" value="OE9A026674"/>
</dbReference>
<organism evidence="11 12">
    <name type="scientific">Olea europaea subsp. europaea</name>
    <dbReference type="NCBI Taxonomy" id="158383"/>
    <lineage>
        <taxon>Eukaryota</taxon>
        <taxon>Viridiplantae</taxon>
        <taxon>Streptophyta</taxon>
        <taxon>Embryophyta</taxon>
        <taxon>Tracheophyta</taxon>
        <taxon>Spermatophyta</taxon>
        <taxon>Magnoliopsida</taxon>
        <taxon>eudicotyledons</taxon>
        <taxon>Gunneridae</taxon>
        <taxon>Pentapetalae</taxon>
        <taxon>asterids</taxon>
        <taxon>lamiids</taxon>
        <taxon>Lamiales</taxon>
        <taxon>Oleaceae</taxon>
        <taxon>Oleeae</taxon>
        <taxon>Olea</taxon>
    </lineage>
</organism>
<dbReference type="PANTHER" id="PTHR10625">
    <property type="entry name" value="HISTONE DEACETYLASE HDAC1-RELATED"/>
    <property type="match status" value="1"/>
</dbReference>
<evidence type="ECO:0000256" key="5">
    <source>
        <dbReference type="ARBA" id="ARBA00022801"/>
    </source>
</evidence>
<proteinExistence type="inferred from homology"/>
<evidence type="ECO:0000256" key="7">
    <source>
        <dbReference type="ARBA" id="ARBA00048287"/>
    </source>
</evidence>
<evidence type="ECO:0000256" key="6">
    <source>
        <dbReference type="ARBA" id="ARBA00022853"/>
    </source>
</evidence>
<dbReference type="Pfam" id="PF00850">
    <property type="entry name" value="Hist_deacetyl"/>
    <property type="match status" value="1"/>
</dbReference>
<dbReference type="Gene3D" id="3.40.800.20">
    <property type="entry name" value="Histone deacetylase domain"/>
    <property type="match status" value="1"/>
</dbReference>
<evidence type="ECO:0000256" key="8">
    <source>
        <dbReference type="SAM" id="MobiDB-lite"/>
    </source>
</evidence>
<dbReference type="InterPro" id="IPR000286">
    <property type="entry name" value="HDACs"/>
</dbReference>
<dbReference type="InterPro" id="IPR037138">
    <property type="entry name" value="His_deacetylse_dom_sf"/>
</dbReference>
<dbReference type="PANTHER" id="PTHR10625:SF44">
    <property type="entry name" value="HISTONE DEACETYLASE 19"/>
    <property type="match status" value="1"/>
</dbReference>
<protein>
    <recommendedName>
        <fullName evidence="3">histone deacetylase</fullName>
        <ecNumber evidence="3">3.5.1.98</ecNumber>
    </recommendedName>
</protein>
<dbReference type="PRINTS" id="PR01270">
    <property type="entry name" value="HDASUPER"/>
</dbReference>
<evidence type="ECO:0000256" key="9">
    <source>
        <dbReference type="SAM" id="Phobius"/>
    </source>
</evidence>
<dbReference type="CDD" id="cd09991">
    <property type="entry name" value="HDAC_classI"/>
    <property type="match status" value="1"/>
</dbReference>
<evidence type="ECO:0000256" key="1">
    <source>
        <dbReference type="ARBA" id="ARBA00001947"/>
    </source>
</evidence>
<dbReference type="OrthoDB" id="910490at2759"/>
<keyword evidence="9" id="KW-0812">Transmembrane</keyword>
<evidence type="ECO:0000256" key="2">
    <source>
        <dbReference type="ARBA" id="ARBA00006457"/>
    </source>
</evidence>
<evidence type="ECO:0000313" key="11">
    <source>
        <dbReference type="EMBL" id="CAA3027211.1"/>
    </source>
</evidence>
<keyword evidence="9" id="KW-1133">Transmembrane helix</keyword>
<dbReference type="EMBL" id="CACTIH010009193">
    <property type="protein sequence ID" value="CAA3027211.1"/>
    <property type="molecule type" value="Genomic_DNA"/>
</dbReference>
<feature type="transmembrane region" description="Helical" evidence="9">
    <location>
        <begin position="379"/>
        <end position="398"/>
    </location>
</feature>
<keyword evidence="12" id="KW-1185">Reference proteome</keyword>
<evidence type="ECO:0000256" key="3">
    <source>
        <dbReference type="ARBA" id="ARBA00012111"/>
    </source>
</evidence>
<comment type="catalytic activity">
    <reaction evidence="7">
        <text>N(6)-acetyl-L-lysyl-[histone] + H2O = L-lysyl-[histone] + acetate</text>
        <dbReference type="Rhea" id="RHEA:58196"/>
        <dbReference type="Rhea" id="RHEA-COMP:9845"/>
        <dbReference type="Rhea" id="RHEA-COMP:11338"/>
        <dbReference type="ChEBI" id="CHEBI:15377"/>
        <dbReference type="ChEBI" id="CHEBI:29969"/>
        <dbReference type="ChEBI" id="CHEBI:30089"/>
        <dbReference type="ChEBI" id="CHEBI:61930"/>
        <dbReference type="EC" id="3.5.1.98"/>
    </reaction>
</comment>
<sequence>MVVDRDFHEAIPVPLRVYERRNRWPLDRSDDGEHRREVLGEGKGEFAGTGGNQRDGLDDYGRGINFDQANNFDQGINFEHQFNFDRRGNFDRGLNFVQQPRDRGLQQRRPRGEMVHTGTEERGKPRLAPSPLVFWTMLGWEMDTGGNSLPSGADGKKRKVSYYYDPEVGNYYYGQFHPMKPHRMRITHALLAHYGLLQNMTVLRPNPARERDICRFHADDYVKFLKMVTPETQQNYMMQLRRFNVGDDCPVFHGLYSFCQTYAGGSIGGAVKLNHKQCDIAINWAGGLHHAKKCEASGFCYVNDIVLAILELLKYHERVLYVDIDIHHGDGVEEAFYITDRVMTVSFHKYGEYFPGTGNILDIGFGNGKYYAVNVPVTILYNFAVTLFSVTTFLLDLAKKSASLANYRLSIK</sequence>
<evidence type="ECO:0000259" key="10">
    <source>
        <dbReference type="Pfam" id="PF00850"/>
    </source>
</evidence>
<dbReference type="InterPro" id="IPR003084">
    <property type="entry name" value="HDAC_I/II"/>
</dbReference>
<evidence type="ECO:0000313" key="12">
    <source>
        <dbReference type="Proteomes" id="UP000594638"/>
    </source>
</evidence>
<comment type="caution">
    <text evidence="11">The sequence shown here is derived from an EMBL/GenBank/DDBJ whole genome shotgun (WGS) entry which is preliminary data.</text>
</comment>
<dbReference type="SUPFAM" id="SSF52768">
    <property type="entry name" value="Arginase/deacetylase"/>
    <property type="match status" value="1"/>
</dbReference>
<feature type="compositionally biased region" description="Basic and acidic residues" evidence="8">
    <location>
        <begin position="102"/>
        <end position="124"/>
    </location>
</feature>
<feature type="domain" description="Histone deacetylase" evidence="10">
    <location>
        <begin position="177"/>
        <end position="378"/>
    </location>
</feature>
<reference evidence="11 12" key="1">
    <citation type="submission" date="2019-12" db="EMBL/GenBank/DDBJ databases">
        <authorList>
            <person name="Alioto T."/>
            <person name="Alioto T."/>
            <person name="Gomez Garrido J."/>
        </authorList>
    </citation>
    <scope>NUCLEOTIDE SEQUENCE [LARGE SCALE GENOMIC DNA]</scope>
</reference>
<dbReference type="GO" id="GO:0141221">
    <property type="term" value="F:histone deacetylase activity, hydrolytic mechanism"/>
    <property type="evidence" value="ECO:0007669"/>
    <property type="project" value="UniProtKB-EC"/>
</dbReference>
<dbReference type="InterPro" id="IPR023801">
    <property type="entry name" value="His_deacetylse_dom"/>
</dbReference>
<name>A0A8S0VAC2_OLEEU</name>
<dbReference type="PRINTS" id="PR01271">
    <property type="entry name" value="HISDACETLASE"/>
</dbReference>
<dbReference type="GO" id="GO:0040029">
    <property type="term" value="P:epigenetic regulation of gene expression"/>
    <property type="evidence" value="ECO:0007669"/>
    <property type="project" value="TreeGrafter"/>
</dbReference>
<keyword evidence="9" id="KW-0472">Membrane</keyword>
<dbReference type="EC" id="3.5.1.98" evidence="3"/>
<accession>A0A8S0VAC2</accession>
<comment type="cofactor">
    <cofactor evidence="1">
        <name>Zn(2+)</name>
        <dbReference type="ChEBI" id="CHEBI:29105"/>
    </cofactor>
</comment>
<gene>
    <name evidence="11" type="ORF">OLEA9_A026674</name>
</gene>
<keyword evidence="4" id="KW-0678">Repressor</keyword>